<gene>
    <name evidence="1" type="ORF">RKE40_29315</name>
</gene>
<proteinExistence type="predicted"/>
<dbReference type="Proteomes" id="UP001254257">
    <property type="component" value="Unassembled WGS sequence"/>
</dbReference>
<keyword evidence="2" id="KW-1185">Reference proteome</keyword>
<evidence type="ECO:0000313" key="2">
    <source>
        <dbReference type="Proteomes" id="UP001254257"/>
    </source>
</evidence>
<sequence length="117" mass="13131">MSDPSFDERARVSGPGLRTFLNIADRWKLPESDRLALLQCDPSQFADWSSIAQSNGPIVLETAELMRLSAILGVFAELQQLLASPDQERDWLTRVHKSQPFNGQAPLELLRGTALRR</sequence>
<dbReference type="EMBL" id="JAWDID010000108">
    <property type="protein sequence ID" value="MDU0343993.1"/>
    <property type="molecule type" value="Genomic_DNA"/>
</dbReference>
<comment type="caution">
    <text evidence="1">The sequence shown here is derived from an EMBL/GenBank/DDBJ whole genome shotgun (WGS) entry which is preliminary data.</text>
</comment>
<evidence type="ECO:0008006" key="3">
    <source>
        <dbReference type="Google" id="ProtNLM"/>
    </source>
</evidence>
<accession>A0ABU3SGQ8</accession>
<name>A0ABU3SGQ8_9HYPH</name>
<organism evidence="1 2">
    <name type="scientific">Bosea rubneri</name>
    <dbReference type="NCBI Taxonomy" id="3075434"/>
    <lineage>
        <taxon>Bacteria</taxon>
        <taxon>Pseudomonadati</taxon>
        <taxon>Pseudomonadota</taxon>
        <taxon>Alphaproteobacteria</taxon>
        <taxon>Hyphomicrobiales</taxon>
        <taxon>Boseaceae</taxon>
        <taxon>Bosea</taxon>
    </lineage>
</organism>
<dbReference type="RefSeq" id="WP_316021685.1">
    <property type="nucleotide sequence ID" value="NZ_JAWDID010000108.1"/>
</dbReference>
<reference evidence="1 2" key="1">
    <citation type="submission" date="2023-09" db="EMBL/GenBank/DDBJ databases">
        <title>Whole genome shotgun sequencing (WGS) of Bosea sp. ZW T0_25, isolated from stored onions (Allium cepa).</title>
        <authorList>
            <person name="Stoll D.A."/>
            <person name="Huch M."/>
        </authorList>
    </citation>
    <scope>NUCLEOTIDE SEQUENCE [LARGE SCALE GENOMIC DNA]</scope>
    <source>
        <strain evidence="1 2">ZW T0_25</strain>
    </source>
</reference>
<protein>
    <recommendedName>
        <fullName evidence="3">Antitoxin Xre/MbcA/ParS-like toxin-binding domain-containing protein</fullName>
    </recommendedName>
</protein>
<evidence type="ECO:0000313" key="1">
    <source>
        <dbReference type="EMBL" id="MDU0343993.1"/>
    </source>
</evidence>